<dbReference type="CDD" id="cd08999">
    <property type="entry name" value="GH43_ABN-like"/>
    <property type="match status" value="1"/>
</dbReference>
<accession>A0ABY7ZRF2</accession>
<dbReference type="Proteomes" id="UP001219605">
    <property type="component" value="Chromosome"/>
</dbReference>
<dbReference type="EMBL" id="CP118615">
    <property type="protein sequence ID" value="WDZ85470.1"/>
    <property type="molecule type" value="Genomic_DNA"/>
</dbReference>
<dbReference type="Gene3D" id="2.115.10.20">
    <property type="entry name" value="Glycosyl hydrolase domain, family 43"/>
    <property type="match status" value="1"/>
</dbReference>
<dbReference type="InterPro" id="IPR023296">
    <property type="entry name" value="Glyco_hydro_beta-prop_sf"/>
</dbReference>
<keyword evidence="3 4" id="KW-0326">Glycosidase</keyword>
<dbReference type="PANTHER" id="PTHR42812">
    <property type="entry name" value="BETA-XYLOSIDASE"/>
    <property type="match status" value="1"/>
</dbReference>
<evidence type="ECO:0000256" key="5">
    <source>
        <dbReference type="SAM" id="MobiDB-lite"/>
    </source>
</evidence>
<organism evidence="6 7">
    <name type="scientific">Micromonospora cathayae</name>
    <dbReference type="NCBI Taxonomy" id="3028804"/>
    <lineage>
        <taxon>Bacteria</taxon>
        <taxon>Bacillati</taxon>
        <taxon>Actinomycetota</taxon>
        <taxon>Actinomycetes</taxon>
        <taxon>Micromonosporales</taxon>
        <taxon>Micromonosporaceae</taxon>
        <taxon>Micromonospora</taxon>
    </lineage>
</organism>
<evidence type="ECO:0000313" key="7">
    <source>
        <dbReference type="Proteomes" id="UP001219605"/>
    </source>
</evidence>
<dbReference type="PANTHER" id="PTHR42812:SF5">
    <property type="entry name" value="ENDO-ARABINASE"/>
    <property type="match status" value="1"/>
</dbReference>
<keyword evidence="7" id="KW-1185">Reference proteome</keyword>
<dbReference type="RefSeq" id="WP_275032172.1">
    <property type="nucleotide sequence ID" value="NZ_CP118615.1"/>
</dbReference>
<evidence type="ECO:0000256" key="3">
    <source>
        <dbReference type="ARBA" id="ARBA00023295"/>
    </source>
</evidence>
<name>A0ABY7ZRF2_9ACTN</name>
<feature type="region of interest" description="Disordered" evidence="5">
    <location>
        <begin position="1"/>
        <end position="31"/>
    </location>
</feature>
<evidence type="ECO:0000256" key="2">
    <source>
        <dbReference type="ARBA" id="ARBA00022801"/>
    </source>
</evidence>
<reference evidence="6 7" key="1">
    <citation type="submission" date="2023-02" db="EMBL/GenBank/DDBJ databases">
        <authorList>
            <person name="Mo P."/>
        </authorList>
    </citation>
    <scope>NUCLEOTIDE SEQUENCE [LARGE SCALE GENOMIC DNA]</scope>
    <source>
        <strain evidence="6 7">HUAS 3</strain>
    </source>
</reference>
<keyword evidence="2 4" id="KW-0378">Hydrolase</keyword>
<dbReference type="InterPro" id="IPR051795">
    <property type="entry name" value="Glycosyl_Hydrlase_43"/>
</dbReference>
<gene>
    <name evidence="6" type="ORF">PVK37_03150</name>
</gene>
<proteinExistence type="inferred from homology"/>
<dbReference type="SUPFAM" id="SSF75005">
    <property type="entry name" value="Arabinanase/levansucrase/invertase"/>
    <property type="match status" value="1"/>
</dbReference>
<dbReference type="GO" id="GO:0016787">
    <property type="term" value="F:hydrolase activity"/>
    <property type="evidence" value="ECO:0007669"/>
    <property type="project" value="UniProtKB-KW"/>
</dbReference>
<dbReference type="Pfam" id="PF04616">
    <property type="entry name" value="Glyco_hydro_43"/>
    <property type="match status" value="1"/>
</dbReference>
<evidence type="ECO:0000256" key="4">
    <source>
        <dbReference type="RuleBase" id="RU361187"/>
    </source>
</evidence>
<evidence type="ECO:0000313" key="6">
    <source>
        <dbReference type="EMBL" id="WDZ85470.1"/>
    </source>
</evidence>
<feature type="region of interest" description="Disordered" evidence="5">
    <location>
        <begin position="44"/>
        <end position="64"/>
    </location>
</feature>
<evidence type="ECO:0000256" key="1">
    <source>
        <dbReference type="ARBA" id="ARBA00009865"/>
    </source>
</evidence>
<comment type="similarity">
    <text evidence="1 4">Belongs to the glycosyl hydrolase 43 family.</text>
</comment>
<sequence>MTAGTAHRPGTHPTGSGRRGDRPPAGAGRRRAVAVALTAALLLTGCGGNDEPTTDPTTGADMFTNPVIATDAPDPQAIRVGDTWYLFHTNAQGRNVPVHTSPDLVDWTPAGDALPALPDWADAGKTWAPEAIQLAPDRFVLYYTVAGRSSGRQCVGRAVADAPQGPYRDDSAGPLICQAELGGAIDASPFRDADGSLWLLWKNDGNAVGQDTWLWSQRLSVDGLTLVGEPTKLLKQTEPWEGTLIEGPFFWRHDGKLYLFFAANAYDRAEYAEGYAVCESPTGPCVKAPENPVLAGNAAASGPGHASMVEHAGRTWLLYHAWPPGQEGAIDPGRQTWLDEVVWRDGRPVVNGPTAGPQPRP</sequence>
<dbReference type="InterPro" id="IPR006710">
    <property type="entry name" value="Glyco_hydro_43"/>
</dbReference>
<protein>
    <submittedName>
        <fullName evidence="6">Glycoside hydrolase family 43 protein</fullName>
    </submittedName>
</protein>